<feature type="region of interest" description="Disordered" evidence="19">
    <location>
        <begin position="791"/>
        <end position="813"/>
    </location>
</feature>
<comment type="similarity">
    <text evidence="2">Belongs to the fic family.</text>
</comment>
<proteinExistence type="inferred from homology"/>
<evidence type="ECO:0000313" key="21">
    <source>
        <dbReference type="EMBL" id="KGB34646.1"/>
    </source>
</evidence>
<dbReference type="Gene3D" id="1.25.40.10">
    <property type="entry name" value="Tetratricopeptide repeat domain"/>
    <property type="match status" value="1"/>
</dbReference>
<organism evidence="21">
    <name type="scientific">Schistosoma haematobium</name>
    <name type="common">Blood fluke</name>
    <dbReference type="NCBI Taxonomy" id="6185"/>
    <lineage>
        <taxon>Eukaryota</taxon>
        <taxon>Metazoa</taxon>
        <taxon>Spiralia</taxon>
        <taxon>Lophotrochozoa</taxon>
        <taxon>Platyhelminthes</taxon>
        <taxon>Trematoda</taxon>
        <taxon>Digenea</taxon>
        <taxon>Strigeidida</taxon>
        <taxon>Schistosomatoidea</taxon>
        <taxon>Schistosomatidae</taxon>
        <taxon>Schistosoma</taxon>
    </lineage>
</organism>
<evidence type="ECO:0000256" key="13">
    <source>
        <dbReference type="ARBA" id="ARBA00047939"/>
    </source>
</evidence>
<dbReference type="InterPro" id="IPR003812">
    <property type="entry name" value="Fido"/>
</dbReference>
<protein>
    <recommendedName>
        <fullName evidence="12">protein adenylyltransferase</fullName>
        <ecNumber evidence="12">2.7.7.108</ecNumber>
    </recommendedName>
</protein>
<feature type="binding site" evidence="16">
    <location>
        <begin position="339"/>
        <end position="340"/>
    </location>
    <ligand>
        <name>ATP</name>
        <dbReference type="ChEBI" id="CHEBI:30616"/>
    </ligand>
</feature>
<evidence type="ECO:0000256" key="6">
    <source>
        <dbReference type="ARBA" id="ARBA00022737"/>
    </source>
</evidence>
<evidence type="ECO:0000256" key="18">
    <source>
        <dbReference type="PIRSR" id="PIRSR640198-4"/>
    </source>
</evidence>
<evidence type="ECO:0000256" key="3">
    <source>
        <dbReference type="ARBA" id="ARBA00022679"/>
    </source>
</evidence>
<dbReference type="AlphaFoldDB" id="A0A095AKL1"/>
<dbReference type="Pfam" id="PF02661">
    <property type="entry name" value="Fic"/>
    <property type="match status" value="1"/>
</dbReference>
<feature type="site" description="Important for autoinhibition of adenylyltransferase activity" evidence="17">
    <location>
        <position position="173"/>
    </location>
</feature>
<keyword evidence="4" id="KW-0812">Transmembrane</keyword>
<dbReference type="Pfam" id="PF15007">
    <property type="entry name" value="CEP44"/>
    <property type="match status" value="1"/>
</dbReference>
<evidence type="ECO:0000256" key="16">
    <source>
        <dbReference type="PIRSR" id="PIRSR640198-2"/>
    </source>
</evidence>
<feature type="region of interest" description="Disordered" evidence="19">
    <location>
        <begin position="416"/>
        <end position="435"/>
    </location>
</feature>
<feature type="glycosylation site" description="N-linked (GlcNAc...) asparagine" evidence="18">
    <location>
        <position position="214"/>
    </location>
</feature>
<gene>
    <name evidence="21" type="ORF">MS3_02863</name>
</gene>
<keyword evidence="3 21" id="KW-0808">Transferase</keyword>
<dbReference type="PANTHER" id="PTHR13504">
    <property type="entry name" value="FIDO DOMAIN-CONTAINING PROTEIN DDB_G0283145"/>
    <property type="match status" value="1"/>
</dbReference>
<feature type="active site" evidence="15">
    <location>
        <position position="303"/>
    </location>
</feature>
<dbReference type="SUPFAM" id="SSF140931">
    <property type="entry name" value="Fic-like"/>
    <property type="match status" value="1"/>
</dbReference>
<evidence type="ECO:0000256" key="5">
    <source>
        <dbReference type="ARBA" id="ARBA00022695"/>
    </source>
</evidence>
<evidence type="ECO:0000256" key="12">
    <source>
        <dbReference type="ARBA" id="ARBA00034531"/>
    </source>
</evidence>
<dbReference type="InterPro" id="IPR040198">
    <property type="entry name" value="Fido_containing"/>
</dbReference>
<evidence type="ECO:0000256" key="2">
    <source>
        <dbReference type="ARBA" id="ARBA00009742"/>
    </source>
</evidence>
<evidence type="ECO:0000256" key="8">
    <source>
        <dbReference type="ARBA" id="ARBA00022803"/>
    </source>
</evidence>
<dbReference type="EMBL" id="KL250624">
    <property type="protein sequence ID" value="KGB34646.1"/>
    <property type="molecule type" value="Genomic_DNA"/>
</dbReference>
<reference evidence="21" key="1">
    <citation type="journal article" date="2012" name="Nat. Genet.">
        <title>Whole-genome sequence of Schistosoma haematobium.</title>
        <authorList>
            <person name="Young N.D."/>
            <person name="Jex A.R."/>
            <person name="Li B."/>
            <person name="Liu S."/>
            <person name="Yang L."/>
            <person name="Xiong Z."/>
            <person name="Li Y."/>
            <person name="Cantacessi C."/>
            <person name="Hall R.S."/>
            <person name="Xu X."/>
            <person name="Chen F."/>
            <person name="Wu X."/>
            <person name="Zerlotini A."/>
            <person name="Oliveira G."/>
            <person name="Hofmann A."/>
            <person name="Zhang G."/>
            <person name="Fang X."/>
            <person name="Kang Y."/>
            <person name="Campbell B.E."/>
            <person name="Loukas A."/>
            <person name="Ranganathan S."/>
            <person name="Rollinson D."/>
            <person name="Rinaldi G."/>
            <person name="Brindley P.J."/>
            <person name="Yang H."/>
            <person name="Wang J."/>
            <person name="Wang J."/>
            <person name="Gasser R.B."/>
        </authorList>
    </citation>
    <scope>NUCLEOTIDE SEQUENCE [LARGE SCALE GENOMIC DNA]</scope>
</reference>
<evidence type="ECO:0000256" key="1">
    <source>
        <dbReference type="ARBA" id="ARBA00004167"/>
    </source>
</evidence>
<feature type="region of interest" description="Disordered" evidence="19">
    <location>
        <begin position="1141"/>
        <end position="1161"/>
    </location>
</feature>
<dbReference type="InterPro" id="IPR011990">
    <property type="entry name" value="TPR-like_helical_dom_sf"/>
</dbReference>
<evidence type="ECO:0000256" key="11">
    <source>
        <dbReference type="ARBA" id="ARBA00023136"/>
    </source>
</evidence>
<keyword evidence="11" id="KW-0472">Membrane</keyword>
<feature type="compositionally biased region" description="Polar residues" evidence="19">
    <location>
        <begin position="794"/>
        <end position="813"/>
    </location>
</feature>
<keyword evidence="9 16" id="KW-0067">ATP-binding</keyword>
<keyword evidence="5" id="KW-0548">Nucleotidyltransferase</keyword>
<keyword evidence="6" id="KW-0677">Repeat</keyword>
<dbReference type="PANTHER" id="PTHR13504:SF34">
    <property type="entry name" value="PROTEIN ADENYLYLTRANSFERASE FICD"/>
    <property type="match status" value="1"/>
</dbReference>
<sequence length="1246" mass="140625">MLCCSRHNFLSGSSLKRKLVEHLEILDSINGTQTFCSHRHSNSSRALSVTGRRTPNLQTKLLKISEKAEALQSLRAASLQQATGHFAKAKKLLEHAFKLDPDNIDVLIALGEAIESSYYYGKSTPHVALPLTNLNAIDFKVRQFYHIPEGDPGLRRAKVEHYFKHVYHSNAIEGNTLTLAQTRSILETRLAVGGKSLLEQNEVLGMDSALRYINNTLLRGDLTAITLDNILELHRRLLSFVDLREAGRLRRSQVYIADHQPPPPSSVPDLMSELISWLSSDEIADMHPIELAALTHWKLVFIHPFYDGNGRTARLLMNLILMRSGLPPAIIKIEDRFTYYELLKTANDGDVRPFIRFIATCTERTLDEYLEAAVLNHQTKSDRVTRIPIESVLNDDKESSSVTSAVHKSKSVSSSSSAYNVQYSPPRRQQPHAIHPYPSRLTSFADPEDSTIQIALPPNIIYAGGSIENLRRQLRSIRFSYDVNFQGMVLGQSSAFVEFYRRLLCDYNAKVTSYLVELGFGMLGTTDSRFMEVLYRILRDVFSYRPSITMAQFFVTGFAERKIEMATTVALNIGSLIKHQDKNRIHSNYYHHQRQHESRHHNDQLKANSNTQIPLVLPGVSLNRSIERNVKKSLVPSNDNSNNNDNNTELCRKFVHSSGKSPVVYNDLSNEINCTVLNGNKTVQSRECSQEPHNRGNDRNVNGKQAKFYRTKTLNTDLNSRDQHNKFKNEYAQYKHIYHAHHPFDNNNPRRSYTSHTLYENCTKLSDHKLTASTTGSVSTVTATSMVPIKSLDAPNNSKQRSKENYCTSSSFKDHNNNTNEHLLFNSNDLPPVVDHQDNQSSLMNHEDLRNIMNSLFQLTGKVNGMLTRINKLESRLTNVETDCSFNHRSRTYSGNTVGSNQPLTDSIDIYGSRNIVDPTSLPHVVIGKYSSYLPINSTNSIVTSNSGSSTLDTFNETKCTIGTKTNTTTNAVISSLPVTTATTTTNSYDVKSYADRYIPSYNNKLSESKPKYLTSTKLNLQDNNDYHYSVASNQAIMDKTESQNVKISINDNHQSIKNVPNTFNSFHDSYKFNENCYDLSSRNEIPGSVHSKYADSLKTINHRSSRLLDLNTCSLVDLDQQSEIQSLSFGRNNSALPYRPKSSADYSTRHDTSNPFENSCGQRKMMIPLLPLNSSRKSVESKTPINQKSEASYRAQVERITNMLAETQNLLQEHSPVVKMNEIFSSNNNNIITNDNSNNAVILKA</sequence>
<dbReference type="GO" id="GO:0070733">
    <property type="term" value="F:AMPylase activity"/>
    <property type="evidence" value="ECO:0007669"/>
    <property type="project" value="UniProtKB-EC"/>
</dbReference>
<evidence type="ECO:0000256" key="7">
    <source>
        <dbReference type="ARBA" id="ARBA00022741"/>
    </source>
</evidence>
<feature type="binding site" evidence="16">
    <location>
        <position position="347"/>
    </location>
    <ligand>
        <name>ATP</name>
        <dbReference type="ChEBI" id="CHEBI:30616"/>
    </ligand>
</feature>
<dbReference type="GO" id="GO:0016020">
    <property type="term" value="C:membrane"/>
    <property type="evidence" value="ECO:0007669"/>
    <property type="project" value="UniProtKB-SubCell"/>
</dbReference>
<comment type="subcellular location">
    <subcellularLocation>
        <location evidence="1">Membrane</location>
        <topology evidence="1">Single-pass membrane protein</topology>
    </subcellularLocation>
</comment>
<dbReference type="Gene3D" id="1.10.3290.10">
    <property type="entry name" value="Fido-like domain"/>
    <property type="match status" value="1"/>
</dbReference>
<name>A0A095AKL1_SCHHA</name>
<dbReference type="STRING" id="6185.A0A095AKL1"/>
<feature type="domain" description="Fido" evidence="20">
    <location>
        <begin position="225"/>
        <end position="360"/>
    </location>
</feature>
<dbReference type="EC" id="2.7.7.108" evidence="12"/>
<evidence type="ECO:0000256" key="17">
    <source>
        <dbReference type="PIRSR" id="PIRSR640198-3"/>
    </source>
</evidence>
<feature type="binding site" evidence="16">
    <location>
        <begin position="307"/>
        <end position="314"/>
    </location>
    <ligand>
        <name>ATP</name>
        <dbReference type="ChEBI" id="CHEBI:30616"/>
    </ligand>
</feature>
<keyword evidence="10" id="KW-1133">Transmembrane helix</keyword>
<evidence type="ECO:0000256" key="4">
    <source>
        <dbReference type="ARBA" id="ARBA00022692"/>
    </source>
</evidence>
<evidence type="ECO:0000256" key="14">
    <source>
        <dbReference type="ARBA" id="ARBA00048696"/>
    </source>
</evidence>
<dbReference type="InterPro" id="IPR029157">
    <property type="entry name" value="CEP44_CC"/>
</dbReference>
<dbReference type="GO" id="GO:0005524">
    <property type="term" value="F:ATP binding"/>
    <property type="evidence" value="ECO:0007669"/>
    <property type="project" value="UniProtKB-KW"/>
</dbReference>
<keyword evidence="8" id="KW-0802">TPR repeat</keyword>
<evidence type="ECO:0000256" key="9">
    <source>
        <dbReference type="ARBA" id="ARBA00022840"/>
    </source>
</evidence>
<comment type="catalytic activity">
    <reaction evidence="14">
        <text>L-tyrosyl-[protein] + ATP = O-(5'-adenylyl)-L-tyrosyl-[protein] + diphosphate</text>
        <dbReference type="Rhea" id="RHEA:54288"/>
        <dbReference type="Rhea" id="RHEA-COMP:10136"/>
        <dbReference type="Rhea" id="RHEA-COMP:13846"/>
        <dbReference type="ChEBI" id="CHEBI:30616"/>
        <dbReference type="ChEBI" id="CHEBI:33019"/>
        <dbReference type="ChEBI" id="CHEBI:46858"/>
        <dbReference type="ChEBI" id="CHEBI:83624"/>
        <dbReference type="EC" id="2.7.7.108"/>
    </reaction>
</comment>
<evidence type="ECO:0000256" key="15">
    <source>
        <dbReference type="PIRSR" id="PIRSR640198-1"/>
    </source>
</evidence>
<evidence type="ECO:0000256" key="10">
    <source>
        <dbReference type="ARBA" id="ARBA00022989"/>
    </source>
</evidence>
<dbReference type="InterPro" id="IPR036597">
    <property type="entry name" value="Fido-like_dom_sf"/>
</dbReference>
<keyword evidence="7 16" id="KW-0547">Nucleotide-binding</keyword>
<comment type="catalytic activity">
    <reaction evidence="13">
        <text>L-threonyl-[protein] + ATP = 3-O-(5'-adenylyl)-L-threonyl-[protein] + diphosphate</text>
        <dbReference type="Rhea" id="RHEA:54292"/>
        <dbReference type="Rhea" id="RHEA-COMP:11060"/>
        <dbReference type="Rhea" id="RHEA-COMP:13847"/>
        <dbReference type="ChEBI" id="CHEBI:30013"/>
        <dbReference type="ChEBI" id="CHEBI:30616"/>
        <dbReference type="ChEBI" id="CHEBI:33019"/>
        <dbReference type="ChEBI" id="CHEBI:138113"/>
        <dbReference type="EC" id="2.7.7.108"/>
    </reaction>
</comment>
<evidence type="ECO:0000256" key="19">
    <source>
        <dbReference type="SAM" id="MobiDB-lite"/>
    </source>
</evidence>
<accession>A0A095AKL1</accession>
<dbReference type="PROSITE" id="PS51459">
    <property type="entry name" value="FIDO"/>
    <property type="match status" value="1"/>
</dbReference>
<evidence type="ECO:0000259" key="20">
    <source>
        <dbReference type="PROSITE" id="PS51459"/>
    </source>
</evidence>